<dbReference type="GO" id="GO:0000256">
    <property type="term" value="P:allantoin catabolic process"/>
    <property type="evidence" value="ECO:0007669"/>
    <property type="project" value="InterPro"/>
</dbReference>
<keyword evidence="5" id="KW-1185">Reference proteome</keyword>
<comment type="caution">
    <text evidence="4">The sequence shown here is derived from an EMBL/GenBank/DDBJ whole genome shotgun (WGS) entry which is preliminary data.</text>
</comment>
<dbReference type="Proteomes" id="UP000738325">
    <property type="component" value="Unassembled WGS sequence"/>
</dbReference>
<evidence type="ECO:0000256" key="2">
    <source>
        <dbReference type="SAM" id="MobiDB-lite"/>
    </source>
</evidence>
<dbReference type="PANTHER" id="PTHR12045:SF3">
    <property type="entry name" value="INACTIVE ALLANTOICASE-RELATED"/>
    <property type="match status" value="1"/>
</dbReference>
<feature type="compositionally biased region" description="Low complexity" evidence="2">
    <location>
        <begin position="493"/>
        <end position="503"/>
    </location>
</feature>
<accession>A0A9P6UXS5</accession>
<dbReference type="InterPro" id="IPR008979">
    <property type="entry name" value="Galactose-bd-like_sf"/>
</dbReference>
<reference evidence="4" key="1">
    <citation type="journal article" date="2020" name="Fungal Divers.">
        <title>Resolving the Mortierellaceae phylogeny through synthesis of multi-gene phylogenetics and phylogenomics.</title>
        <authorList>
            <person name="Vandepol N."/>
            <person name="Liber J."/>
            <person name="Desiro A."/>
            <person name="Na H."/>
            <person name="Kennedy M."/>
            <person name="Barry K."/>
            <person name="Grigoriev I.V."/>
            <person name="Miller A.N."/>
            <person name="O'Donnell K."/>
            <person name="Stajich J.E."/>
            <person name="Bonito G."/>
        </authorList>
    </citation>
    <scope>NUCLEOTIDE SEQUENCE</scope>
    <source>
        <strain evidence="4">REB-010B</strain>
    </source>
</reference>
<dbReference type="OrthoDB" id="10266039at2759"/>
<evidence type="ECO:0000256" key="1">
    <source>
        <dbReference type="ARBA" id="ARBA00009242"/>
    </source>
</evidence>
<dbReference type="InterPro" id="IPR005164">
    <property type="entry name" value="Allantoicase"/>
</dbReference>
<protein>
    <submittedName>
        <fullName evidence="4">Allantoicase</fullName>
    </submittedName>
</protein>
<gene>
    <name evidence="4" type="primary">DAL2_1</name>
    <name evidence="4" type="ORF">BGZ99_001500</name>
</gene>
<dbReference type="SUPFAM" id="SSF49785">
    <property type="entry name" value="Galactose-binding domain-like"/>
    <property type="match status" value="2"/>
</dbReference>
<dbReference type="AlphaFoldDB" id="A0A9P6UXS5"/>
<dbReference type="Pfam" id="PF03561">
    <property type="entry name" value="Allantoicase"/>
    <property type="match status" value="2"/>
</dbReference>
<feature type="domain" description="Allantoicase" evidence="3">
    <location>
        <begin position="202"/>
        <end position="342"/>
    </location>
</feature>
<name>A0A9P6UXS5_9FUNG</name>
<dbReference type="PANTHER" id="PTHR12045">
    <property type="entry name" value="ALLANTOICASE"/>
    <property type="match status" value="1"/>
</dbReference>
<dbReference type="InterPro" id="IPR015908">
    <property type="entry name" value="Allantoicase_dom"/>
</dbReference>
<feature type="region of interest" description="Disordered" evidence="2">
    <location>
        <begin position="443"/>
        <end position="511"/>
    </location>
</feature>
<organism evidence="4 5">
    <name type="scientific">Dissophora globulifera</name>
    <dbReference type="NCBI Taxonomy" id="979702"/>
    <lineage>
        <taxon>Eukaryota</taxon>
        <taxon>Fungi</taxon>
        <taxon>Fungi incertae sedis</taxon>
        <taxon>Mucoromycota</taxon>
        <taxon>Mortierellomycotina</taxon>
        <taxon>Mortierellomycetes</taxon>
        <taxon>Mortierellales</taxon>
        <taxon>Mortierellaceae</taxon>
        <taxon>Dissophora</taxon>
    </lineage>
</organism>
<evidence type="ECO:0000313" key="4">
    <source>
        <dbReference type="EMBL" id="KAG0324722.1"/>
    </source>
</evidence>
<dbReference type="GO" id="GO:0004037">
    <property type="term" value="F:allantoicase activity"/>
    <property type="evidence" value="ECO:0007669"/>
    <property type="project" value="InterPro"/>
</dbReference>
<dbReference type="Gene3D" id="2.60.120.260">
    <property type="entry name" value="Galactose-binding domain-like"/>
    <property type="match status" value="2"/>
</dbReference>
<evidence type="ECO:0000259" key="3">
    <source>
        <dbReference type="Pfam" id="PF03561"/>
    </source>
</evidence>
<sequence>MGQVQSRQQDELHFKLDVSDKDALVNKYTELASSAKGGKVLETSDELFGEGLHLIKEDPAIEDKNRKTAHGFWKDGWETRRHNKKTHHTAIIQLASPATVAGFDIDTSFFDGNHPAYASVEACLVVKDVQDSYEWKEILPKVPLNGNSHHFYGIKGSDDVFTHVKLNMYPDGGIARLRVFGKVSPIFPDEKTTFDLASFNSGARVIKTSDDSFGKPSNLILPTAGANVRDGWQTRRARAEGHHDWVEIKLGATGILESLQVDTTHFSGNSPDFVSLDGCQSEYNDVQYDPDVKWVSLLQKSEVHAERKNNYNLVKSGKAFTHVRLNIFPDGGISRLRVYGVRVPDVVAPVELETVEEQLTQSVDDLKVNESRATVVPSKATLLAAAANSAKTPKAKATKAVKAAKAAAASTTTTTVVQDEVEEEIVGDGQTNVVLTSEVSSVTTLVDEEEPVKKASAKRGRPKGAAAASAASPKAKKSKSLAASVLDEDDETSGTTTTSTATAPRVKKVRD</sequence>
<comment type="similarity">
    <text evidence="1">Belongs to the allantoicase family.</text>
</comment>
<feature type="domain" description="Allantoicase" evidence="3">
    <location>
        <begin position="37"/>
        <end position="183"/>
    </location>
</feature>
<feature type="compositionally biased region" description="Low complexity" evidence="2">
    <location>
        <begin position="463"/>
        <end position="473"/>
    </location>
</feature>
<dbReference type="EMBL" id="JAAAIP010000139">
    <property type="protein sequence ID" value="KAG0324722.1"/>
    <property type="molecule type" value="Genomic_DNA"/>
</dbReference>
<proteinExistence type="inferred from homology"/>
<dbReference type="NCBIfam" id="TIGR02961">
    <property type="entry name" value="allantoicase"/>
    <property type="match status" value="1"/>
</dbReference>
<evidence type="ECO:0000313" key="5">
    <source>
        <dbReference type="Proteomes" id="UP000738325"/>
    </source>
</evidence>